<feature type="compositionally biased region" description="Polar residues" evidence="1">
    <location>
        <begin position="69"/>
        <end position="78"/>
    </location>
</feature>
<dbReference type="AlphaFoldDB" id="A0A2H3BC38"/>
<sequence>MHIPSESCKPPRLVTGSLRTWLRYFTFAKRLLCRASKNGEVDGKAKFFQVPTHIWQAQPKMEPRGPAASQKTSTSYRRGSNGALNNVVRNLLFIPATRSWSFHVLGPKLCHREWPQSLAFTGFSQAWAIFSFEGDKVSTQAGNSRLGWACKSAAAGEKRKMVKDIDEIGSINNIVVISTYWLSSHTDQRPASKRPGNGLFTATTAAFENLWVTHGMAYDGLLSYGCLRRVAHRWNLLYRALPLDTKRLAVLRSDNGFSIQGSFLIAATSWIIAALGKRNERVTGRRASTGGVQRRVLLAQDPPHRKSRTIARTLTSDDFLTGASMLQTGDISYIQDSMLGQTRGEWVNRYDAVQDNLLGISMHKKLASSIVATIAELFLIFFLAEPQPNNYRLMDLRVAEVTNDPGQHAYSLIALSLQGCRIGICQDDFALTAIVFERRMAKSFATGAIPFQVHDAAPIVPPRFSQKYLPLPSSSSNDGRSSSINYDAYITRLAQVVPAHHSPCVYVTRLRDEILFLGALAVVLGKRTLSTNAATTIHFCLNLLSLMACRVPYSHRLLCRIRGSAVLHWAVYGLRIEHSGWRMLLVLPSCFVFEPPLVIVIASLLFGSEPSITVRCWYFDYHVAKVYGGDCFRTSHNYSPAWILMDRTMDDGFMVAEENDGAINCIGYTGRPVPDKTLASMTATREPAKPSQMLTLSC</sequence>
<proteinExistence type="predicted"/>
<evidence type="ECO:0000313" key="3">
    <source>
        <dbReference type="Proteomes" id="UP000218334"/>
    </source>
</evidence>
<protein>
    <submittedName>
        <fullName evidence="2">Uncharacterized protein</fullName>
    </submittedName>
</protein>
<accession>A0A2H3BC38</accession>
<dbReference type="EMBL" id="KZ293476">
    <property type="protein sequence ID" value="PBK61403.1"/>
    <property type="molecule type" value="Genomic_DNA"/>
</dbReference>
<gene>
    <name evidence="2" type="ORF">ARMSODRAFT_981556</name>
</gene>
<dbReference type="Proteomes" id="UP000218334">
    <property type="component" value="Unassembled WGS sequence"/>
</dbReference>
<evidence type="ECO:0000313" key="2">
    <source>
        <dbReference type="EMBL" id="PBK61403.1"/>
    </source>
</evidence>
<name>A0A2H3BC38_9AGAR</name>
<reference evidence="3" key="1">
    <citation type="journal article" date="2017" name="Nat. Ecol. Evol.">
        <title>Genome expansion and lineage-specific genetic innovations in the forest pathogenic fungi Armillaria.</title>
        <authorList>
            <person name="Sipos G."/>
            <person name="Prasanna A.N."/>
            <person name="Walter M.C."/>
            <person name="O'Connor E."/>
            <person name="Balint B."/>
            <person name="Krizsan K."/>
            <person name="Kiss B."/>
            <person name="Hess J."/>
            <person name="Varga T."/>
            <person name="Slot J."/>
            <person name="Riley R."/>
            <person name="Boka B."/>
            <person name="Rigling D."/>
            <person name="Barry K."/>
            <person name="Lee J."/>
            <person name="Mihaltcheva S."/>
            <person name="LaButti K."/>
            <person name="Lipzen A."/>
            <person name="Waldron R."/>
            <person name="Moloney N.M."/>
            <person name="Sperisen C."/>
            <person name="Kredics L."/>
            <person name="Vagvoelgyi C."/>
            <person name="Patrignani A."/>
            <person name="Fitzpatrick D."/>
            <person name="Nagy I."/>
            <person name="Doyle S."/>
            <person name="Anderson J.B."/>
            <person name="Grigoriev I.V."/>
            <person name="Gueldener U."/>
            <person name="Muensterkoetter M."/>
            <person name="Nagy L.G."/>
        </authorList>
    </citation>
    <scope>NUCLEOTIDE SEQUENCE [LARGE SCALE GENOMIC DNA]</scope>
    <source>
        <strain evidence="3">28-4</strain>
    </source>
</reference>
<organism evidence="2 3">
    <name type="scientific">Armillaria solidipes</name>
    <dbReference type="NCBI Taxonomy" id="1076256"/>
    <lineage>
        <taxon>Eukaryota</taxon>
        <taxon>Fungi</taxon>
        <taxon>Dikarya</taxon>
        <taxon>Basidiomycota</taxon>
        <taxon>Agaricomycotina</taxon>
        <taxon>Agaricomycetes</taxon>
        <taxon>Agaricomycetidae</taxon>
        <taxon>Agaricales</taxon>
        <taxon>Marasmiineae</taxon>
        <taxon>Physalacriaceae</taxon>
        <taxon>Armillaria</taxon>
    </lineage>
</organism>
<keyword evidence="3" id="KW-1185">Reference proteome</keyword>
<evidence type="ECO:0000256" key="1">
    <source>
        <dbReference type="SAM" id="MobiDB-lite"/>
    </source>
</evidence>
<feature type="region of interest" description="Disordered" evidence="1">
    <location>
        <begin position="59"/>
        <end position="78"/>
    </location>
</feature>